<dbReference type="AlphaFoldDB" id="A0A9X1TK94"/>
<keyword evidence="1" id="KW-0472">Membrane</keyword>
<gene>
    <name evidence="2" type="ORF">L0P92_07240</name>
</gene>
<keyword evidence="3" id="KW-1185">Reference proteome</keyword>
<keyword evidence="1" id="KW-1133">Transmembrane helix</keyword>
<keyword evidence="1" id="KW-0812">Transmembrane</keyword>
<sequence>MSLLVDSLPEFLGALGATGVAGGVVWFFRWRRKNRARSYTVLNTVGTNGNPVQHLTTRPPGTVITLEVNGRRERFELTDVRLPDGTFAAEPVDRYV</sequence>
<accession>A0A9X1TK94</accession>
<name>A0A9X1TK94_STRM4</name>
<evidence type="ECO:0000313" key="3">
    <source>
        <dbReference type="Proteomes" id="UP001139384"/>
    </source>
</evidence>
<proteinExistence type="predicted"/>
<evidence type="ECO:0000256" key="1">
    <source>
        <dbReference type="SAM" id="Phobius"/>
    </source>
</evidence>
<protein>
    <submittedName>
        <fullName evidence="2">Uncharacterized protein</fullName>
    </submittedName>
</protein>
<organism evidence="2 3">
    <name type="scientific">Streptomyces muensis</name>
    <dbReference type="NCBI Taxonomy" id="1077944"/>
    <lineage>
        <taxon>Bacteria</taxon>
        <taxon>Bacillati</taxon>
        <taxon>Actinomycetota</taxon>
        <taxon>Actinomycetes</taxon>
        <taxon>Kitasatosporales</taxon>
        <taxon>Streptomycetaceae</taxon>
        <taxon>Streptomyces</taxon>
    </lineage>
</organism>
<feature type="transmembrane region" description="Helical" evidence="1">
    <location>
        <begin position="12"/>
        <end position="28"/>
    </location>
</feature>
<dbReference type="EMBL" id="JAKEIP010000017">
    <property type="protein sequence ID" value="MCF1593364.1"/>
    <property type="molecule type" value="Genomic_DNA"/>
</dbReference>
<dbReference type="RefSeq" id="WP_234761685.1">
    <property type="nucleotide sequence ID" value="NZ_JAKEIP010000017.1"/>
</dbReference>
<reference evidence="2" key="1">
    <citation type="submission" date="2022-01" db="EMBL/GenBank/DDBJ databases">
        <title>Draft Genome Sequences of Seven Type Strains of the Genus Streptomyces.</title>
        <authorList>
            <person name="Aziz S."/>
            <person name="Coretto E."/>
            <person name="Chronakova A."/>
            <person name="Sproer C."/>
            <person name="Huber K."/>
            <person name="Nouioui I."/>
            <person name="Gross H."/>
        </authorList>
    </citation>
    <scope>NUCLEOTIDE SEQUENCE</scope>
    <source>
        <strain evidence="2">DSM 103493</strain>
    </source>
</reference>
<evidence type="ECO:0000313" key="2">
    <source>
        <dbReference type="EMBL" id="MCF1593364.1"/>
    </source>
</evidence>
<comment type="caution">
    <text evidence="2">The sequence shown here is derived from an EMBL/GenBank/DDBJ whole genome shotgun (WGS) entry which is preliminary data.</text>
</comment>
<dbReference type="Proteomes" id="UP001139384">
    <property type="component" value="Unassembled WGS sequence"/>
</dbReference>